<dbReference type="InterPro" id="IPR002104">
    <property type="entry name" value="Integrase_catalytic"/>
</dbReference>
<evidence type="ECO:0000256" key="4">
    <source>
        <dbReference type="PROSITE-ProRule" id="PRU01248"/>
    </source>
</evidence>
<evidence type="ECO:0000313" key="7">
    <source>
        <dbReference type="EMBL" id="RSX48952.1"/>
    </source>
</evidence>
<dbReference type="Gene3D" id="1.10.150.130">
    <property type="match status" value="1"/>
</dbReference>
<dbReference type="InterPro" id="IPR044068">
    <property type="entry name" value="CB"/>
</dbReference>
<keyword evidence="3" id="KW-0233">DNA recombination</keyword>
<feature type="domain" description="Tyr recombinase" evidence="5">
    <location>
        <begin position="105"/>
        <end position="276"/>
    </location>
</feature>
<dbReference type="RefSeq" id="WP_126032090.1">
    <property type="nucleotide sequence ID" value="NZ_QXGI01000003.1"/>
</dbReference>
<protein>
    <submittedName>
        <fullName evidence="7">Integrase</fullName>
    </submittedName>
</protein>
<dbReference type="PANTHER" id="PTHR30349">
    <property type="entry name" value="PHAGE INTEGRASE-RELATED"/>
    <property type="match status" value="1"/>
</dbReference>
<proteinExistence type="predicted"/>
<evidence type="ECO:0000259" key="6">
    <source>
        <dbReference type="PROSITE" id="PS51900"/>
    </source>
</evidence>
<dbReference type="InterPro" id="IPR011010">
    <property type="entry name" value="DNA_brk_join_enz"/>
</dbReference>
<dbReference type="InterPro" id="IPR010998">
    <property type="entry name" value="Integrase_recombinase_N"/>
</dbReference>
<feature type="domain" description="Core-binding (CB)" evidence="6">
    <location>
        <begin position="5"/>
        <end position="83"/>
    </location>
</feature>
<evidence type="ECO:0000313" key="8">
    <source>
        <dbReference type="Proteomes" id="UP000288052"/>
    </source>
</evidence>
<accession>A0A430F7Y3</accession>
<dbReference type="EMBL" id="QXGI01000003">
    <property type="protein sequence ID" value="RSX48952.1"/>
    <property type="molecule type" value="Genomic_DNA"/>
</dbReference>
<dbReference type="OrthoDB" id="4137935at2"/>
<dbReference type="InterPro" id="IPR050090">
    <property type="entry name" value="Tyrosine_recombinase_XerCD"/>
</dbReference>
<name>A0A430F7Y3_9BIFI</name>
<evidence type="ECO:0000256" key="3">
    <source>
        <dbReference type="ARBA" id="ARBA00023172"/>
    </source>
</evidence>
<dbReference type="GO" id="GO:0003677">
    <property type="term" value="F:DNA binding"/>
    <property type="evidence" value="ECO:0007669"/>
    <property type="project" value="UniProtKB-UniRule"/>
</dbReference>
<keyword evidence="2 4" id="KW-0238">DNA-binding</keyword>
<dbReference type="Pfam" id="PF02899">
    <property type="entry name" value="Phage_int_SAM_1"/>
    <property type="match status" value="1"/>
</dbReference>
<dbReference type="CDD" id="cd00397">
    <property type="entry name" value="DNA_BRE_C"/>
    <property type="match status" value="1"/>
</dbReference>
<sequence>MATMMSMDEAIAGWLVAYRGPTLARYRTAVRAWLRWCDLNGVDPMTARRSHLETWCAYLARTRSETNARNTLSCVRSFYHYLAGERIVAQDPSEHLRLPRQYRHSTGTYLTAQQAARFLDAARDMGRQEYALCALLLLAGPRIGEALGLDVEDWNPQTGTVRYARKGHYMQEVHVAAAVRDALTAHLGRRRHGPMFRGAKNRRMSQNRARNIVRTCGARIGVLDITPHSLRRTFCTLAVDAGVPERDIMAAAGWTSQNMLIYYDMQSRSITQQAGDAVAGLLDL</sequence>
<evidence type="ECO:0000259" key="5">
    <source>
        <dbReference type="PROSITE" id="PS51898"/>
    </source>
</evidence>
<gene>
    <name evidence="7" type="ORF">D2E22_1090</name>
</gene>
<dbReference type="AlphaFoldDB" id="A0A430F7Y3"/>
<dbReference type="GO" id="GO:0006310">
    <property type="term" value="P:DNA recombination"/>
    <property type="evidence" value="ECO:0007669"/>
    <property type="project" value="UniProtKB-KW"/>
</dbReference>
<dbReference type="InterPro" id="IPR013762">
    <property type="entry name" value="Integrase-like_cat_sf"/>
</dbReference>
<dbReference type="GO" id="GO:0015074">
    <property type="term" value="P:DNA integration"/>
    <property type="evidence" value="ECO:0007669"/>
    <property type="project" value="UniProtKB-KW"/>
</dbReference>
<comment type="caution">
    <text evidence="7">The sequence shown here is derived from an EMBL/GenBank/DDBJ whole genome shotgun (WGS) entry which is preliminary data.</text>
</comment>
<dbReference type="PROSITE" id="PS51898">
    <property type="entry name" value="TYR_RECOMBINASE"/>
    <property type="match status" value="1"/>
</dbReference>
<dbReference type="PANTHER" id="PTHR30349:SF81">
    <property type="entry name" value="TYROSINE RECOMBINASE XERC"/>
    <property type="match status" value="1"/>
</dbReference>
<evidence type="ECO:0000256" key="1">
    <source>
        <dbReference type="ARBA" id="ARBA00022908"/>
    </source>
</evidence>
<dbReference type="PROSITE" id="PS51900">
    <property type="entry name" value="CB"/>
    <property type="match status" value="1"/>
</dbReference>
<keyword evidence="8" id="KW-1185">Reference proteome</keyword>
<dbReference type="Gene3D" id="1.10.443.10">
    <property type="entry name" value="Intergrase catalytic core"/>
    <property type="match status" value="1"/>
</dbReference>
<dbReference type="Proteomes" id="UP000288052">
    <property type="component" value="Unassembled WGS sequence"/>
</dbReference>
<organism evidence="7 8">
    <name type="scientific">Bifidobacterium castoris</name>
    <dbReference type="NCBI Taxonomy" id="2306972"/>
    <lineage>
        <taxon>Bacteria</taxon>
        <taxon>Bacillati</taxon>
        <taxon>Actinomycetota</taxon>
        <taxon>Actinomycetes</taxon>
        <taxon>Bifidobacteriales</taxon>
        <taxon>Bifidobacteriaceae</taxon>
        <taxon>Bifidobacterium</taxon>
    </lineage>
</organism>
<dbReference type="InterPro" id="IPR004107">
    <property type="entry name" value="Integrase_SAM-like_N"/>
</dbReference>
<evidence type="ECO:0000256" key="2">
    <source>
        <dbReference type="ARBA" id="ARBA00023125"/>
    </source>
</evidence>
<dbReference type="Pfam" id="PF00589">
    <property type="entry name" value="Phage_integrase"/>
    <property type="match status" value="1"/>
</dbReference>
<keyword evidence="1" id="KW-0229">DNA integration</keyword>
<dbReference type="SUPFAM" id="SSF56349">
    <property type="entry name" value="DNA breaking-rejoining enzymes"/>
    <property type="match status" value="1"/>
</dbReference>
<reference evidence="7 8" key="1">
    <citation type="submission" date="2018-09" db="EMBL/GenBank/DDBJ databases">
        <title>Characterization of the phylogenetic diversity of five novel species belonging to the genus Bifidobacterium.</title>
        <authorList>
            <person name="Lugli G.A."/>
            <person name="Duranti S."/>
            <person name="Milani C."/>
        </authorList>
    </citation>
    <scope>NUCLEOTIDE SEQUENCE [LARGE SCALE GENOMIC DNA]</scope>
    <source>
        <strain evidence="7 8">2020B</strain>
    </source>
</reference>